<dbReference type="SUPFAM" id="SSF55874">
    <property type="entry name" value="ATPase domain of HSP90 chaperone/DNA topoisomerase II/histidine kinase"/>
    <property type="match status" value="1"/>
</dbReference>
<keyword evidence="13" id="KW-1185">Reference proteome</keyword>
<dbReference type="InterPro" id="IPR050482">
    <property type="entry name" value="Sensor_HK_TwoCompSys"/>
</dbReference>
<comment type="caution">
    <text evidence="12">The sequence shown here is derived from an EMBL/GenBank/DDBJ whole genome shotgun (WGS) entry which is preliminary data.</text>
</comment>
<evidence type="ECO:0000313" key="13">
    <source>
        <dbReference type="Proteomes" id="UP000241085"/>
    </source>
</evidence>
<dbReference type="AlphaFoldDB" id="A0A2T4UTK7"/>
<dbReference type="Gene3D" id="1.20.5.1930">
    <property type="match status" value="1"/>
</dbReference>
<keyword evidence="7" id="KW-0067">ATP-binding</keyword>
<protein>
    <recommendedName>
        <fullName evidence="2">histidine kinase</fullName>
        <ecNumber evidence="2">2.7.13.3</ecNumber>
    </recommendedName>
</protein>
<dbReference type="InterPro" id="IPR036890">
    <property type="entry name" value="HATPase_C_sf"/>
</dbReference>
<evidence type="ECO:0000256" key="5">
    <source>
        <dbReference type="ARBA" id="ARBA00022741"/>
    </source>
</evidence>
<dbReference type="GO" id="GO:0046983">
    <property type="term" value="F:protein dimerization activity"/>
    <property type="evidence" value="ECO:0007669"/>
    <property type="project" value="InterPro"/>
</dbReference>
<keyword evidence="6" id="KW-0418">Kinase</keyword>
<comment type="catalytic activity">
    <reaction evidence="1">
        <text>ATP + protein L-histidine = ADP + protein N-phospho-L-histidine.</text>
        <dbReference type="EC" id="2.7.13.3"/>
    </reaction>
</comment>
<feature type="transmembrane region" description="Helical" evidence="9">
    <location>
        <begin position="156"/>
        <end position="177"/>
    </location>
</feature>
<evidence type="ECO:0000256" key="6">
    <source>
        <dbReference type="ARBA" id="ARBA00022777"/>
    </source>
</evidence>
<keyword evidence="5" id="KW-0547">Nucleotide-binding</keyword>
<feature type="transmembrane region" description="Helical" evidence="9">
    <location>
        <begin position="17"/>
        <end position="36"/>
    </location>
</feature>
<evidence type="ECO:0000256" key="9">
    <source>
        <dbReference type="SAM" id="Phobius"/>
    </source>
</evidence>
<dbReference type="InterPro" id="IPR011712">
    <property type="entry name" value="Sig_transdc_His_kin_sub3_dim/P"/>
</dbReference>
<dbReference type="GO" id="GO:0005524">
    <property type="term" value="F:ATP binding"/>
    <property type="evidence" value="ECO:0007669"/>
    <property type="project" value="UniProtKB-KW"/>
</dbReference>
<dbReference type="GO" id="GO:0000155">
    <property type="term" value="F:phosphorelay sensor kinase activity"/>
    <property type="evidence" value="ECO:0007669"/>
    <property type="project" value="InterPro"/>
</dbReference>
<keyword evidence="8" id="KW-0902">Two-component regulatory system</keyword>
<organism evidence="12 13">
    <name type="scientific">Rathayibacter caricis DSM 15933</name>
    <dbReference type="NCBI Taxonomy" id="1328867"/>
    <lineage>
        <taxon>Bacteria</taxon>
        <taxon>Bacillati</taxon>
        <taxon>Actinomycetota</taxon>
        <taxon>Actinomycetes</taxon>
        <taxon>Micrococcales</taxon>
        <taxon>Microbacteriaceae</taxon>
        <taxon>Rathayibacter</taxon>
    </lineage>
</organism>
<evidence type="ECO:0000256" key="4">
    <source>
        <dbReference type="ARBA" id="ARBA00022679"/>
    </source>
</evidence>
<keyword evidence="9" id="KW-0472">Membrane</keyword>
<accession>A0A2T4UTK7</accession>
<feature type="transmembrane region" description="Helical" evidence="9">
    <location>
        <begin position="120"/>
        <end position="144"/>
    </location>
</feature>
<reference evidence="12 13" key="1">
    <citation type="submission" date="2018-03" db="EMBL/GenBank/DDBJ databases">
        <title>Bacteriophage NCPPB3778 and a type I-E CRISPR drive the evolution of the US Biological Select Agent, Rathayibacter toxicus.</title>
        <authorList>
            <person name="Davis E.W.II."/>
            <person name="Tabima J.F."/>
            <person name="Weisberg A.J."/>
            <person name="Dantas Lopes L."/>
            <person name="Wiseman M.S."/>
            <person name="Wiseman M.S."/>
            <person name="Pupko T."/>
            <person name="Belcher M.S."/>
            <person name="Sechler A.J."/>
            <person name="Tancos M.A."/>
            <person name="Schroeder B.K."/>
            <person name="Murray T.D."/>
            <person name="Luster D.G."/>
            <person name="Schneider W.L."/>
            <person name="Rogers E."/>
            <person name="Andreote F.D."/>
            <person name="Grunwald N.J."/>
            <person name="Putnam M.L."/>
            <person name="Chang J.H."/>
        </authorList>
    </citation>
    <scope>NUCLEOTIDE SEQUENCE [LARGE SCALE GENOMIC DNA]</scope>
    <source>
        <strain evidence="12 13">DSM 15933</strain>
    </source>
</reference>
<dbReference type="PANTHER" id="PTHR24421:SF10">
    <property type="entry name" value="NITRATE_NITRITE SENSOR PROTEIN NARQ"/>
    <property type="match status" value="1"/>
</dbReference>
<feature type="transmembrane region" description="Helical" evidence="9">
    <location>
        <begin position="42"/>
        <end position="63"/>
    </location>
</feature>
<feature type="domain" description="Signal transduction histidine kinase subgroup 3 dimerisation and phosphoacceptor" evidence="11">
    <location>
        <begin position="213"/>
        <end position="282"/>
    </location>
</feature>
<dbReference type="CDD" id="cd16917">
    <property type="entry name" value="HATPase_UhpB-NarQ-NarX-like"/>
    <property type="match status" value="1"/>
</dbReference>
<dbReference type="GO" id="GO:0016020">
    <property type="term" value="C:membrane"/>
    <property type="evidence" value="ECO:0007669"/>
    <property type="project" value="InterPro"/>
</dbReference>
<name>A0A2T4UTK7_9MICO</name>
<gene>
    <name evidence="12" type="ORF">C1I63_08425</name>
</gene>
<keyword evidence="3" id="KW-0597">Phosphoprotein</keyword>
<dbReference type="Gene3D" id="3.30.565.10">
    <property type="entry name" value="Histidine kinase-like ATPase, C-terminal domain"/>
    <property type="match status" value="1"/>
</dbReference>
<evidence type="ECO:0000256" key="1">
    <source>
        <dbReference type="ARBA" id="ARBA00000085"/>
    </source>
</evidence>
<evidence type="ECO:0000259" key="11">
    <source>
        <dbReference type="Pfam" id="PF07730"/>
    </source>
</evidence>
<proteinExistence type="predicted"/>
<evidence type="ECO:0000256" key="2">
    <source>
        <dbReference type="ARBA" id="ARBA00012438"/>
    </source>
</evidence>
<dbReference type="Pfam" id="PF02518">
    <property type="entry name" value="HATPase_c"/>
    <property type="match status" value="1"/>
</dbReference>
<keyword evidence="9" id="KW-1133">Transmembrane helix</keyword>
<dbReference type="EMBL" id="PZPL01000001">
    <property type="protein sequence ID" value="PTL72870.1"/>
    <property type="molecule type" value="Genomic_DNA"/>
</dbReference>
<evidence type="ECO:0000259" key="10">
    <source>
        <dbReference type="Pfam" id="PF02518"/>
    </source>
</evidence>
<keyword evidence="9" id="KW-0812">Transmembrane</keyword>
<evidence type="ECO:0000313" key="12">
    <source>
        <dbReference type="EMBL" id="PTL72870.1"/>
    </source>
</evidence>
<evidence type="ECO:0000256" key="8">
    <source>
        <dbReference type="ARBA" id="ARBA00023012"/>
    </source>
</evidence>
<evidence type="ECO:0000256" key="7">
    <source>
        <dbReference type="ARBA" id="ARBA00022840"/>
    </source>
</evidence>
<dbReference type="InterPro" id="IPR003594">
    <property type="entry name" value="HATPase_dom"/>
</dbReference>
<dbReference type="EC" id="2.7.13.3" evidence="2"/>
<sequence length="426" mass="44874">MLAYGEAMSTPRRSRPLLVALAPLLAALFAAFWITAEIGRLAAPGAALAFAVLLGPVALAIGLSTIRPSVALALVLAVPLLQLVRLPGADSTTWPILEGSLIVAFAVARRAGTRLRWGALLVGVAWSTAVGFSLVFSAGWLSWIGIGETFEHPQLALGWALSLTAVHALLWAVCWTAGTALQFAARTEAASERIESTERELLIAGYELRALKERSEIAQEVHDVLAHSLAVVIALADGSRFLRRSESDAGSGSTETSLLRIAETSRSALVDLRGLIEGLTEETDRPQPGLADLPELVRRFEGTGVQVELRELGDPADLAPAQQLAVYRIVQESLTNVLKHGGAGPHAWVSLTWDGPGLLLAVASRPGGAAPAALPARRGFGLAGMEHRARLAGGWLTAGPDPDGSFLVTAFLPTTTAALQRREAHA</sequence>
<evidence type="ECO:0000256" key="3">
    <source>
        <dbReference type="ARBA" id="ARBA00022553"/>
    </source>
</evidence>
<dbReference type="PANTHER" id="PTHR24421">
    <property type="entry name" value="NITRATE/NITRITE SENSOR PROTEIN NARX-RELATED"/>
    <property type="match status" value="1"/>
</dbReference>
<keyword evidence="4" id="KW-0808">Transferase</keyword>
<dbReference type="Proteomes" id="UP000241085">
    <property type="component" value="Unassembled WGS sequence"/>
</dbReference>
<dbReference type="Pfam" id="PF07730">
    <property type="entry name" value="HisKA_3"/>
    <property type="match status" value="1"/>
</dbReference>
<feature type="domain" description="Histidine kinase/HSP90-like ATPase" evidence="10">
    <location>
        <begin position="323"/>
        <end position="415"/>
    </location>
</feature>